<evidence type="ECO:0000313" key="2">
    <source>
        <dbReference type="EMBL" id="SFZ85025.1"/>
    </source>
</evidence>
<dbReference type="Pfam" id="PF10003">
    <property type="entry name" value="DUF2244"/>
    <property type="match status" value="1"/>
</dbReference>
<gene>
    <name evidence="2" type="ORF">SAMN02983003_2342</name>
</gene>
<keyword evidence="3" id="KW-1185">Reference proteome</keyword>
<dbReference type="STRING" id="665118.SAMN02983003_2342"/>
<name>A0A1K2HYM2_9HYPH</name>
<keyword evidence="1" id="KW-0812">Transmembrane</keyword>
<accession>A0A1K2HYM2</accession>
<organism evidence="2 3">
    <name type="scientific">Devosia enhydra</name>
    <dbReference type="NCBI Taxonomy" id="665118"/>
    <lineage>
        <taxon>Bacteria</taxon>
        <taxon>Pseudomonadati</taxon>
        <taxon>Pseudomonadota</taxon>
        <taxon>Alphaproteobacteria</taxon>
        <taxon>Hyphomicrobiales</taxon>
        <taxon>Devosiaceae</taxon>
        <taxon>Devosia</taxon>
    </lineage>
</organism>
<dbReference type="InterPro" id="IPR016990">
    <property type="entry name" value="UCP032162_TM"/>
</dbReference>
<evidence type="ECO:0000256" key="1">
    <source>
        <dbReference type="SAM" id="Phobius"/>
    </source>
</evidence>
<dbReference type="PIRSF" id="PIRSF032162">
    <property type="entry name" value="UCP032162_imp"/>
    <property type="match status" value="1"/>
</dbReference>
<keyword evidence="1" id="KW-0472">Membrane</keyword>
<keyword evidence="1" id="KW-1133">Transmembrane helix</keyword>
<evidence type="ECO:0000313" key="3">
    <source>
        <dbReference type="Proteomes" id="UP000183447"/>
    </source>
</evidence>
<sequence length="159" mass="17683">MSTTTQARPLFAAKLTPHNSLTGNGQRIVIAVMVVMASVPGMVFFSMGAWPIVGFMGLDILAVWWALSAARRNGRAFEEVTLWRHQLDILKVDGKGQRRSFSFNPLAVRLVIDRDINERTRALHLRGADQTLEIGAFLAENEKSSFAKAFGTALRQARR</sequence>
<protein>
    <submittedName>
        <fullName evidence="2">Uncharacterized membrane protein</fullName>
    </submittedName>
</protein>
<dbReference type="RefSeq" id="WP_072342995.1">
    <property type="nucleotide sequence ID" value="NZ_FPKU01000002.1"/>
</dbReference>
<reference evidence="2 3" key="1">
    <citation type="submission" date="2016-11" db="EMBL/GenBank/DDBJ databases">
        <authorList>
            <person name="Jaros S."/>
            <person name="Januszkiewicz K."/>
            <person name="Wedrychowicz H."/>
        </authorList>
    </citation>
    <scope>NUCLEOTIDE SEQUENCE [LARGE SCALE GENOMIC DNA]</scope>
    <source>
        <strain evidence="2 3">ATCC 23634</strain>
    </source>
</reference>
<dbReference type="InterPro" id="IPR019253">
    <property type="entry name" value="DUF2244_TM"/>
</dbReference>
<dbReference type="Proteomes" id="UP000183447">
    <property type="component" value="Unassembled WGS sequence"/>
</dbReference>
<dbReference type="OrthoDB" id="9808190at2"/>
<proteinExistence type="predicted"/>
<dbReference type="EMBL" id="FPKU01000002">
    <property type="protein sequence ID" value="SFZ85025.1"/>
    <property type="molecule type" value="Genomic_DNA"/>
</dbReference>
<feature type="transmembrane region" description="Helical" evidence="1">
    <location>
        <begin position="28"/>
        <end position="46"/>
    </location>
</feature>
<dbReference type="AlphaFoldDB" id="A0A1K2HYM2"/>
<feature type="transmembrane region" description="Helical" evidence="1">
    <location>
        <begin position="52"/>
        <end position="70"/>
    </location>
</feature>